<keyword evidence="3" id="KW-1185">Reference proteome</keyword>
<keyword evidence="1" id="KW-0812">Transmembrane</keyword>
<dbReference type="HOGENOM" id="CLU_2808040_0_0_5"/>
<geneLocation type="plasmid" evidence="3">
    <name>II</name>
</geneLocation>
<organism evidence="2 3">
    <name type="scientific">Neorhizobium galegae bv. orientalis str. HAMBI 540</name>
    <dbReference type="NCBI Taxonomy" id="1028800"/>
    <lineage>
        <taxon>Bacteria</taxon>
        <taxon>Pseudomonadati</taxon>
        <taxon>Pseudomonadota</taxon>
        <taxon>Alphaproteobacteria</taxon>
        <taxon>Hyphomicrobiales</taxon>
        <taxon>Rhizobiaceae</taxon>
        <taxon>Rhizobium/Agrobacterium group</taxon>
        <taxon>Neorhizobium</taxon>
    </lineage>
</organism>
<gene>
    <name evidence="2" type="ORF">RG540_PA09860</name>
</gene>
<sequence>MQICDFCEKEIPDHTAVCPHCHKLQMSPGEQRTHGRRIVLVAALTVLTMGVAVAYQYFRHGILPHFG</sequence>
<dbReference type="EMBL" id="HG938354">
    <property type="protein sequence ID" value="CDN51662.1"/>
    <property type="molecule type" value="Genomic_DNA"/>
</dbReference>
<reference evidence="3" key="1">
    <citation type="journal article" date="2014" name="BMC Genomics">
        <title>Genome sequencing of two Neorhizobium galegae strains reveals a noeT gene responsible for the unusual acetylation of the nodulation factors.</title>
        <authorList>
            <person name="Osterman J."/>
            <person name="Marsh J."/>
            <person name="Laine P.K."/>
            <person name="Zeng Z."/>
            <person name="Alatalo E."/>
            <person name="Sullivan J.T."/>
            <person name="Young J.P."/>
            <person name="Thomas-Oates J."/>
            <person name="Paulin L."/>
            <person name="Lindstrom K."/>
        </authorList>
    </citation>
    <scope>NUCLEOTIDE SEQUENCE [LARGE SCALE GENOMIC DNA]</scope>
    <source>
        <strain evidence="3">HAMBI 540</strain>
    </source>
</reference>
<feature type="transmembrane region" description="Helical" evidence="1">
    <location>
        <begin position="38"/>
        <end position="58"/>
    </location>
</feature>
<dbReference type="Proteomes" id="UP000028181">
    <property type="component" value="Plasmid pHAMBI540a"/>
</dbReference>
<evidence type="ECO:0000313" key="3">
    <source>
        <dbReference type="Proteomes" id="UP000028181"/>
    </source>
</evidence>
<evidence type="ECO:0000256" key="1">
    <source>
        <dbReference type="SAM" id="Phobius"/>
    </source>
</evidence>
<accession>A0A068SZN2</accession>
<proteinExistence type="predicted"/>
<evidence type="ECO:0000313" key="2">
    <source>
        <dbReference type="EMBL" id="CDN51662.1"/>
    </source>
</evidence>
<keyword evidence="1" id="KW-0472">Membrane</keyword>
<dbReference type="KEGG" id="ngg:RG540_PA09860"/>
<keyword evidence="1" id="KW-1133">Transmembrane helix</keyword>
<dbReference type="AlphaFoldDB" id="A0A068SZN2"/>
<keyword evidence="2" id="KW-0614">Plasmid</keyword>
<protein>
    <submittedName>
        <fullName evidence="2">Uncharacterized protein</fullName>
    </submittedName>
</protein>
<name>A0A068SZN2_NEOGA</name>